<accession>A0A9Q1GW99</accession>
<dbReference type="AlphaFoldDB" id="A0A9Q1GW99"/>
<dbReference type="Pfam" id="PF14111">
    <property type="entry name" value="DUF4283"/>
    <property type="match status" value="1"/>
</dbReference>
<dbReference type="InterPro" id="IPR040256">
    <property type="entry name" value="At4g02000-like"/>
</dbReference>
<sequence>MALKGTINNVPYQKLKLTEEEEVVVVAEDDEDSQKNEQIALCLLGRLFTNSSFNPRVMKSMLRNIWRPTKGLIVRDLDVNLFSFQFFSVSDRDYVLNEGPWAFDGNILLLKQMMGLERHSDVQFSKARFWVKAYDVPGKKQTTSFARLLASNIGDFVSYNEATMFGVDKALCFRADTDISKPLRMGIRVTMAGQAMWIRFKLVKLPDFCYGCGRLGHTLKDCEIVMAEDDDPDLQYGAWLCASPLKFRRRNAEAELLEEKRLFMALQTKKTDSMASKKLAFNNSALDDKSMKVDSSKEGGSTRMETDETMLVVLGGEVFKRKQEDVLLQKRGERKLRHVANDLPQEKSNKTKRSKLEMEDITEGCAKTLAQWNSETFGHIGQEIKALKRKLKSQNDAVSSICGFVEESDVHALLECLLAAQIWESSRFDQGLWNDWNLAMLSDRAISFVKAYREFLVNEEIQKVTHPCTWHPPPMGMLKLNFDAGSMRIAGGGWGFVVRNGGGGDIVLARCKQSSRFLGPEIEEAKACLFGLQCAKEAGLGYGLLMSRIRLLNGR</sequence>
<organism evidence="3 4">
    <name type="scientific">Carnegiea gigantea</name>
    <dbReference type="NCBI Taxonomy" id="171969"/>
    <lineage>
        <taxon>Eukaryota</taxon>
        <taxon>Viridiplantae</taxon>
        <taxon>Streptophyta</taxon>
        <taxon>Embryophyta</taxon>
        <taxon>Tracheophyta</taxon>
        <taxon>Spermatophyta</taxon>
        <taxon>Magnoliopsida</taxon>
        <taxon>eudicotyledons</taxon>
        <taxon>Gunneridae</taxon>
        <taxon>Pentapetalae</taxon>
        <taxon>Caryophyllales</taxon>
        <taxon>Cactineae</taxon>
        <taxon>Cactaceae</taxon>
        <taxon>Cactoideae</taxon>
        <taxon>Echinocereeae</taxon>
        <taxon>Carnegiea</taxon>
    </lineage>
</organism>
<protein>
    <recommendedName>
        <fullName evidence="2">CCHC-type domain-containing protein</fullName>
    </recommendedName>
</protein>
<dbReference type="Proteomes" id="UP001153076">
    <property type="component" value="Unassembled WGS sequence"/>
</dbReference>
<keyword evidence="1" id="KW-0863">Zinc-finger</keyword>
<evidence type="ECO:0000256" key="1">
    <source>
        <dbReference type="PROSITE-ProRule" id="PRU00047"/>
    </source>
</evidence>
<dbReference type="OrthoDB" id="1737333at2759"/>
<dbReference type="PANTHER" id="PTHR31286">
    <property type="entry name" value="GLYCINE-RICH CELL WALL STRUCTURAL PROTEIN 1.8-LIKE"/>
    <property type="match status" value="1"/>
</dbReference>
<dbReference type="InterPro" id="IPR025558">
    <property type="entry name" value="DUF4283"/>
</dbReference>
<evidence type="ECO:0000313" key="3">
    <source>
        <dbReference type="EMBL" id="KAJ8426270.1"/>
    </source>
</evidence>
<keyword evidence="4" id="KW-1185">Reference proteome</keyword>
<proteinExistence type="predicted"/>
<dbReference type="PANTHER" id="PTHR31286:SF167">
    <property type="entry name" value="OS09G0268800 PROTEIN"/>
    <property type="match status" value="1"/>
</dbReference>
<comment type="caution">
    <text evidence="3">The sequence shown here is derived from an EMBL/GenBank/DDBJ whole genome shotgun (WGS) entry which is preliminary data.</text>
</comment>
<dbReference type="PROSITE" id="PS50158">
    <property type="entry name" value="ZF_CCHC"/>
    <property type="match status" value="1"/>
</dbReference>
<keyword evidence="1" id="KW-0479">Metal-binding</keyword>
<keyword evidence="1" id="KW-0862">Zinc</keyword>
<dbReference type="GO" id="GO:0003676">
    <property type="term" value="F:nucleic acid binding"/>
    <property type="evidence" value="ECO:0007669"/>
    <property type="project" value="InterPro"/>
</dbReference>
<evidence type="ECO:0000259" key="2">
    <source>
        <dbReference type="PROSITE" id="PS50158"/>
    </source>
</evidence>
<name>A0A9Q1GW99_9CARY</name>
<evidence type="ECO:0000313" key="4">
    <source>
        <dbReference type="Proteomes" id="UP001153076"/>
    </source>
</evidence>
<dbReference type="Pfam" id="PF14392">
    <property type="entry name" value="zf-CCHC_4"/>
    <property type="match status" value="1"/>
</dbReference>
<feature type="domain" description="CCHC-type" evidence="2">
    <location>
        <begin position="209"/>
        <end position="222"/>
    </location>
</feature>
<reference evidence="3" key="1">
    <citation type="submission" date="2022-04" db="EMBL/GenBank/DDBJ databases">
        <title>Carnegiea gigantea Genome sequencing and assembly v2.</title>
        <authorList>
            <person name="Copetti D."/>
            <person name="Sanderson M.J."/>
            <person name="Burquez A."/>
            <person name="Wojciechowski M.F."/>
        </authorList>
    </citation>
    <scope>NUCLEOTIDE SEQUENCE</scope>
    <source>
        <strain evidence="3">SGP5-SGP5p</strain>
        <tissue evidence="3">Aerial part</tissue>
    </source>
</reference>
<gene>
    <name evidence="3" type="ORF">Cgig2_008716</name>
</gene>
<dbReference type="InterPro" id="IPR025836">
    <property type="entry name" value="Zn_knuckle_CX2CX4HX4C"/>
</dbReference>
<dbReference type="InterPro" id="IPR001878">
    <property type="entry name" value="Znf_CCHC"/>
</dbReference>
<dbReference type="EMBL" id="JAKOGI010001321">
    <property type="protein sequence ID" value="KAJ8426270.1"/>
    <property type="molecule type" value="Genomic_DNA"/>
</dbReference>
<dbReference type="GO" id="GO:0008270">
    <property type="term" value="F:zinc ion binding"/>
    <property type="evidence" value="ECO:0007669"/>
    <property type="project" value="UniProtKB-KW"/>
</dbReference>